<dbReference type="Proteomes" id="UP000596938">
    <property type="component" value="Unassembled WGS sequence"/>
</dbReference>
<dbReference type="PANTHER" id="PTHR10091:SF0">
    <property type="entry name" value="GALACTOSE MUTAROTASE"/>
    <property type="match status" value="1"/>
</dbReference>
<dbReference type="CDD" id="cd09022">
    <property type="entry name" value="Aldose_epim_Ec_YihR"/>
    <property type="match status" value="1"/>
</dbReference>
<dbReference type="InterPro" id="IPR014718">
    <property type="entry name" value="GH-type_carb-bd"/>
</dbReference>
<keyword evidence="2" id="KW-1185">Reference proteome</keyword>
<dbReference type="InterPro" id="IPR008183">
    <property type="entry name" value="Aldose_1/G6P_1-epimerase"/>
</dbReference>
<dbReference type="SUPFAM" id="SSF74650">
    <property type="entry name" value="Galactose mutarotase-like"/>
    <property type="match status" value="1"/>
</dbReference>
<evidence type="ECO:0000313" key="1">
    <source>
        <dbReference type="EMBL" id="GGG96159.1"/>
    </source>
</evidence>
<name>A0ABQ1XKH1_9MICC</name>
<comment type="caution">
    <text evidence="1">The sequence shown here is derived from an EMBL/GenBank/DDBJ whole genome shotgun (WGS) entry which is preliminary data.</text>
</comment>
<protein>
    <submittedName>
        <fullName evidence="1">Galactose mutarotase</fullName>
    </submittedName>
</protein>
<reference evidence="2" key="1">
    <citation type="journal article" date="2019" name="Int. J. Syst. Evol. Microbiol.">
        <title>The Global Catalogue of Microorganisms (GCM) 10K type strain sequencing project: providing services to taxonomists for standard genome sequencing and annotation.</title>
        <authorList>
            <consortium name="The Broad Institute Genomics Platform"/>
            <consortium name="The Broad Institute Genome Sequencing Center for Infectious Disease"/>
            <person name="Wu L."/>
            <person name="Ma J."/>
        </authorList>
    </citation>
    <scope>NUCLEOTIDE SEQUENCE [LARGE SCALE GENOMIC DNA]</scope>
    <source>
        <strain evidence="2">CGMCC 1.1927</strain>
    </source>
</reference>
<gene>
    <name evidence="1" type="ORF">GCM10011577_19080</name>
</gene>
<dbReference type="InterPro" id="IPR011013">
    <property type="entry name" value="Gal_mutarotase_sf_dom"/>
</dbReference>
<sequence length="325" mass="35468">MTSLVMSRMSADTVPISGRQTTLRCGPYTAEIASVGASLRSLRYNGRDLILPFSEHQVRPAYRGAVLVPWPNRVIAGRYKFEGVEYQLGINEPSRGHALHGLLAWEDWCPVKSDESSAILSTVVQARSGYPFRLDVQVSYQLDFSGLHTTVTATNTGPGSAPYGAAGHPYLVAGEGRVDDWILELPARKVQQVTPDLLIPTGVSDVSEDRHYDFVAPRPIGSITLDHAFTDLVRDNEGYSTARLTTWDGSGTSMTWGRDCPWVQIHTADLPDAESSRAGLAVEPMTCPPNAFNTRTDLIVLLPGQSHTASWNIEAIPANPTHTRS</sequence>
<dbReference type="RefSeq" id="WP_308422222.1">
    <property type="nucleotide sequence ID" value="NZ_BAAAWV010000001.1"/>
</dbReference>
<dbReference type="EMBL" id="BMKU01000005">
    <property type="protein sequence ID" value="GGG96159.1"/>
    <property type="molecule type" value="Genomic_DNA"/>
</dbReference>
<proteinExistence type="predicted"/>
<evidence type="ECO:0000313" key="2">
    <source>
        <dbReference type="Proteomes" id="UP000596938"/>
    </source>
</evidence>
<dbReference type="PANTHER" id="PTHR10091">
    <property type="entry name" value="ALDOSE-1-EPIMERASE"/>
    <property type="match status" value="1"/>
</dbReference>
<organism evidence="1 2">
    <name type="scientific">Pseudarthrobacter polychromogenes</name>
    <dbReference type="NCBI Taxonomy" id="1676"/>
    <lineage>
        <taxon>Bacteria</taxon>
        <taxon>Bacillati</taxon>
        <taxon>Actinomycetota</taxon>
        <taxon>Actinomycetes</taxon>
        <taxon>Micrococcales</taxon>
        <taxon>Micrococcaceae</taxon>
        <taxon>Pseudarthrobacter</taxon>
    </lineage>
</organism>
<dbReference type="Gene3D" id="2.70.98.10">
    <property type="match status" value="1"/>
</dbReference>
<dbReference type="Pfam" id="PF01263">
    <property type="entry name" value="Aldose_epim"/>
    <property type="match status" value="1"/>
</dbReference>
<dbReference type="InterPro" id="IPR037480">
    <property type="entry name" value="YihR-like"/>
</dbReference>
<accession>A0ABQ1XKH1</accession>